<dbReference type="OrthoDB" id="1986818at2"/>
<reference evidence="2" key="1">
    <citation type="submission" date="2016-10" db="EMBL/GenBank/DDBJ databases">
        <authorList>
            <person name="Varghese N."/>
            <person name="Submissions S."/>
        </authorList>
    </citation>
    <scope>NUCLEOTIDE SEQUENCE [LARGE SCALE GENOMIC DNA]</scope>
    <source>
        <strain evidence="2">DSM 27981</strain>
    </source>
</reference>
<gene>
    <name evidence="1" type="ORF">SAMN04489711_10973</name>
</gene>
<evidence type="ECO:0000313" key="1">
    <source>
        <dbReference type="EMBL" id="SFE99310.1"/>
    </source>
</evidence>
<dbReference type="RefSeq" id="WP_092940083.1">
    <property type="nucleotide sequence ID" value="NZ_FONX01000009.1"/>
</dbReference>
<dbReference type="STRING" id="1177982.SAMN04489711_10973"/>
<accession>A0A1I2F478</accession>
<dbReference type="AlphaFoldDB" id="A0A1I2F478"/>
<organism evidence="1 2">
    <name type="scientific">Paracidovorax wautersii</name>
    <dbReference type="NCBI Taxonomy" id="1177982"/>
    <lineage>
        <taxon>Bacteria</taxon>
        <taxon>Pseudomonadati</taxon>
        <taxon>Pseudomonadota</taxon>
        <taxon>Betaproteobacteria</taxon>
        <taxon>Burkholderiales</taxon>
        <taxon>Comamonadaceae</taxon>
        <taxon>Paracidovorax</taxon>
    </lineage>
</organism>
<sequence>MKPHIRYEFHHLGIPTEEPRAQEQFSQAAGMFTTDNGGRFRIQWHRFTPDSPLHPLIRTVPHPAFKVDDLQAAIEGETLLLGPYEPIDGYRVAIIDDAGVPVELIETLLDDAEIWRRARSGEGDLYRQSHL</sequence>
<dbReference type="InterPro" id="IPR029068">
    <property type="entry name" value="Glyas_Bleomycin-R_OHBP_Dase"/>
</dbReference>
<evidence type="ECO:0000313" key="2">
    <source>
        <dbReference type="Proteomes" id="UP000199119"/>
    </source>
</evidence>
<dbReference type="SUPFAM" id="SSF54593">
    <property type="entry name" value="Glyoxalase/Bleomycin resistance protein/Dihydroxybiphenyl dioxygenase"/>
    <property type="match status" value="1"/>
</dbReference>
<evidence type="ECO:0008006" key="3">
    <source>
        <dbReference type="Google" id="ProtNLM"/>
    </source>
</evidence>
<keyword evidence="2" id="KW-1185">Reference proteome</keyword>
<name>A0A1I2F478_9BURK</name>
<protein>
    <recommendedName>
        <fullName evidence="3">VOC domain-containing protein</fullName>
    </recommendedName>
</protein>
<dbReference type="EMBL" id="FONX01000009">
    <property type="protein sequence ID" value="SFE99310.1"/>
    <property type="molecule type" value="Genomic_DNA"/>
</dbReference>
<dbReference type="Proteomes" id="UP000199119">
    <property type="component" value="Unassembled WGS sequence"/>
</dbReference>
<proteinExistence type="predicted"/>